<evidence type="ECO:0000256" key="1">
    <source>
        <dbReference type="ARBA" id="ARBA00000900"/>
    </source>
</evidence>
<evidence type="ECO:0000256" key="19">
    <source>
        <dbReference type="SAM" id="Phobius"/>
    </source>
</evidence>
<dbReference type="GO" id="GO:0000209">
    <property type="term" value="P:protein polyubiquitination"/>
    <property type="evidence" value="ECO:0007669"/>
    <property type="project" value="InterPro"/>
</dbReference>
<evidence type="ECO:0000313" key="22">
    <source>
        <dbReference type="Proteomes" id="UP001066276"/>
    </source>
</evidence>
<dbReference type="Gene3D" id="3.30.40.10">
    <property type="entry name" value="Zinc/RING finger domain, C3HC4 (zinc finger)"/>
    <property type="match status" value="1"/>
</dbReference>
<dbReference type="GO" id="GO:0010508">
    <property type="term" value="P:positive regulation of autophagy"/>
    <property type="evidence" value="ECO:0007669"/>
    <property type="project" value="InterPro"/>
</dbReference>
<dbReference type="Proteomes" id="UP001066276">
    <property type="component" value="Chromosome 2_1"/>
</dbReference>
<keyword evidence="10" id="KW-0833">Ubl conjugation pathway</keyword>
<evidence type="ECO:0000256" key="15">
    <source>
        <dbReference type="ARBA" id="ARBA00056130"/>
    </source>
</evidence>
<keyword evidence="12 19" id="KW-1133">Transmembrane helix</keyword>
<keyword evidence="8" id="KW-0479">Metal-binding</keyword>
<evidence type="ECO:0000256" key="11">
    <source>
        <dbReference type="ARBA" id="ARBA00022833"/>
    </source>
</evidence>
<sequence length="366" mass="40057">MVTLNESRHKHKNPVVVGEEEARAEAGAGWILSASAGRRLTPECLYVHEARLVCWGEQRLVRRGAGVSGGVRLLGRYSDRDSSRKPLAALLGSSARRGRLLLKVTPGQALIRYNNPQNDSPKGSPGTGRSLQPQPLDPRTARQANILVTVLNLEYQTGYNNIFAQSFLLDLLLECQICFNYYSPLRRPKLLDCQHTCCSVCLQQMRASQKDLRCPWCRGITKLPPGYSVSQLPDDPDVIAVIAIPHSSQNTPVFIKLPSNGCYMLPMPVSKERALLPGDIGCRLLPGGQQKSVTVVTVPVEQQPLQGGAPRGIVEEEPERRGVVKSSTWSGVCTVILVACVLVFLLGIVLHNMSCISKRFTVISCG</sequence>
<dbReference type="InterPro" id="IPR013083">
    <property type="entry name" value="Znf_RING/FYVE/PHD"/>
</dbReference>
<evidence type="ECO:0000256" key="6">
    <source>
        <dbReference type="ARBA" id="ARBA00022679"/>
    </source>
</evidence>
<evidence type="ECO:0000256" key="5">
    <source>
        <dbReference type="ARBA" id="ARBA00012483"/>
    </source>
</evidence>
<dbReference type="PANTHER" id="PTHR25464">
    <property type="entry name" value="TRIPARTITE MOTIF-CONTAINING PROTEIN 2-LIKE PROTEIN"/>
    <property type="match status" value="1"/>
</dbReference>
<dbReference type="InterPro" id="IPR033609">
    <property type="entry name" value="RING_RNF152"/>
</dbReference>
<evidence type="ECO:0000256" key="4">
    <source>
        <dbReference type="ARBA" id="ARBA00007082"/>
    </source>
</evidence>
<keyword evidence="13 19" id="KW-0472">Membrane</keyword>
<evidence type="ECO:0000256" key="16">
    <source>
        <dbReference type="ARBA" id="ARBA00081063"/>
    </source>
</evidence>
<dbReference type="EC" id="2.3.2.27" evidence="5"/>
<comment type="function">
    <text evidence="15">E3 ubiquitin-protein ligase that acts as a negative regulator of mTORC1 signaling by mediating ubiquitination of RagA/RRAGA and RHEB. Catalyzes 'Lys-63'-linked polyubiquitination of RagA/RRAGA in response to amino acid starvation, thereby regulating mTORC1 signaling. Also mediates monoubiquitination of RHEB, promoting its association with the TSC-TBC complex and subsequent inhibition. Also mediates 'Lys-48'-linked polyubiquitination of target proteins and their subsequent targeting to the proteasome for degradation.</text>
</comment>
<dbReference type="InterPro" id="IPR027370">
    <property type="entry name" value="Znf-RING_euk"/>
</dbReference>
<evidence type="ECO:0000256" key="2">
    <source>
        <dbReference type="ARBA" id="ARBA00004363"/>
    </source>
</evidence>
<dbReference type="EMBL" id="JANPWB010000003">
    <property type="protein sequence ID" value="KAJ1202556.1"/>
    <property type="molecule type" value="Genomic_DNA"/>
</dbReference>
<dbReference type="InterPro" id="IPR001841">
    <property type="entry name" value="Znf_RING"/>
</dbReference>
<dbReference type="InterPro" id="IPR045744">
    <property type="entry name" value="RNF152_C"/>
</dbReference>
<dbReference type="PANTHER" id="PTHR25464:SF1">
    <property type="entry name" value="E3 UBIQUITIN-PROTEIN LIGASE RNF152"/>
    <property type="match status" value="1"/>
</dbReference>
<gene>
    <name evidence="21" type="ORF">NDU88_006354</name>
</gene>
<dbReference type="SMART" id="SM00184">
    <property type="entry name" value="RING"/>
    <property type="match status" value="1"/>
</dbReference>
<evidence type="ECO:0000256" key="9">
    <source>
        <dbReference type="ARBA" id="ARBA00022771"/>
    </source>
</evidence>
<evidence type="ECO:0000256" key="12">
    <source>
        <dbReference type="ARBA" id="ARBA00022989"/>
    </source>
</evidence>
<reference evidence="21" key="1">
    <citation type="journal article" date="2022" name="bioRxiv">
        <title>Sequencing and chromosome-scale assembly of the giantPleurodeles waltlgenome.</title>
        <authorList>
            <person name="Brown T."/>
            <person name="Elewa A."/>
            <person name="Iarovenko S."/>
            <person name="Subramanian E."/>
            <person name="Araus A.J."/>
            <person name="Petzold A."/>
            <person name="Susuki M."/>
            <person name="Suzuki K.-i.T."/>
            <person name="Hayashi T."/>
            <person name="Toyoda A."/>
            <person name="Oliveira C."/>
            <person name="Osipova E."/>
            <person name="Leigh N.D."/>
            <person name="Simon A."/>
            <person name="Yun M.H."/>
        </authorList>
    </citation>
    <scope>NUCLEOTIDE SEQUENCE</scope>
    <source>
        <strain evidence="21">20211129_DDA</strain>
        <tissue evidence="21">Liver</tissue>
    </source>
</reference>
<keyword evidence="11" id="KW-0862">Zinc</keyword>
<dbReference type="SUPFAM" id="SSF57850">
    <property type="entry name" value="RING/U-box"/>
    <property type="match status" value="1"/>
</dbReference>
<name>A0AAV7VQA2_PLEWA</name>
<keyword evidence="7 19" id="KW-0812">Transmembrane</keyword>
<evidence type="ECO:0000256" key="7">
    <source>
        <dbReference type="ARBA" id="ARBA00022692"/>
    </source>
</evidence>
<evidence type="ECO:0000256" key="14">
    <source>
        <dbReference type="ARBA" id="ARBA00023228"/>
    </source>
</evidence>
<keyword evidence="6" id="KW-0808">Transferase</keyword>
<dbReference type="Pfam" id="PF13445">
    <property type="entry name" value="zf-RING_UBOX"/>
    <property type="match status" value="1"/>
</dbReference>
<dbReference type="GO" id="GO:0008270">
    <property type="term" value="F:zinc ion binding"/>
    <property type="evidence" value="ECO:0007669"/>
    <property type="project" value="UniProtKB-KW"/>
</dbReference>
<feature type="domain" description="RING-type" evidence="20">
    <location>
        <begin position="175"/>
        <end position="218"/>
    </location>
</feature>
<evidence type="ECO:0000256" key="10">
    <source>
        <dbReference type="ARBA" id="ARBA00022786"/>
    </source>
</evidence>
<keyword evidence="14" id="KW-0458">Lysosome</keyword>
<dbReference type="CDD" id="cd16548">
    <property type="entry name" value="RING-HC_RNF152"/>
    <property type="match status" value="1"/>
</dbReference>
<organism evidence="21 22">
    <name type="scientific">Pleurodeles waltl</name>
    <name type="common">Iberian ribbed newt</name>
    <dbReference type="NCBI Taxonomy" id="8319"/>
    <lineage>
        <taxon>Eukaryota</taxon>
        <taxon>Metazoa</taxon>
        <taxon>Chordata</taxon>
        <taxon>Craniata</taxon>
        <taxon>Vertebrata</taxon>
        <taxon>Euteleostomi</taxon>
        <taxon>Amphibia</taxon>
        <taxon>Batrachia</taxon>
        <taxon>Caudata</taxon>
        <taxon>Salamandroidea</taxon>
        <taxon>Salamandridae</taxon>
        <taxon>Pleurodelinae</taxon>
        <taxon>Pleurodeles</taxon>
    </lineage>
</organism>
<dbReference type="GO" id="GO:0005765">
    <property type="term" value="C:lysosomal membrane"/>
    <property type="evidence" value="ECO:0007669"/>
    <property type="project" value="UniProtKB-SubCell"/>
</dbReference>
<comment type="catalytic activity">
    <reaction evidence="1">
        <text>S-ubiquitinyl-[E2 ubiquitin-conjugating enzyme]-L-cysteine + [acceptor protein]-L-lysine = [E2 ubiquitin-conjugating enzyme]-L-cysteine + N(6)-ubiquitinyl-[acceptor protein]-L-lysine.</text>
        <dbReference type="EC" id="2.3.2.27"/>
    </reaction>
</comment>
<evidence type="ECO:0000259" key="20">
    <source>
        <dbReference type="PROSITE" id="PS50089"/>
    </source>
</evidence>
<keyword evidence="22" id="KW-1185">Reference proteome</keyword>
<dbReference type="FunFam" id="3.30.40.10:FF:000197">
    <property type="entry name" value="E3 ubiquitin-protein ligase RNF152"/>
    <property type="match status" value="1"/>
</dbReference>
<dbReference type="Pfam" id="PF19325">
    <property type="entry name" value="RNF152_C"/>
    <property type="match status" value="1"/>
</dbReference>
<evidence type="ECO:0000256" key="8">
    <source>
        <dbReference type="ARBA" id="ARBA00022723"/>
    </source>
</evidence>
<dbReference type="GO" id="GO:0061630">
    <property type="term" value="F:ubiquitin protein ligase activity"/>
    <property type="evidence" value="ECO:0007669"/>
    <property type="project" value="UniProtKB-EC"/>
</dbReference>
<evidence type="ECO:0000256" key="18">
    <source>
        <dbReference type="SAM" id="MobiDB-lite"/>
    </source>
</evidence>
<dbReference type="GO" id="GO:0006915">
    <property type="term" value="P:apoptotic process"/>
    <property type="evidence" value="ECO:0007669"/>
    <property type="project" value="InterPro"/>
</dbReference>
<comment type="subcellular location">
    <subcellularLocation>
        <location evidence="2">Lysosome membrane</location>
        <topology evidence="2">Single-pass membrane protein</topology>
    </subcellularLocation>
</comment>
<protein>
    <recommendedName>
        <fullName evidence="5">RING-type E3 ubiquitin transferase</fullName>
        <ecNumber evidence="5">2.3.2.27</ecNumber>
    </recommendedName>
    <alternativeName>
        <fullName evidence="16">RING-type E3 ubiquitin transferase rnf152-A</fullName>
    </alternativeName>
</protein>
<evidence type="ECO:0000256" key="17">
    <source>
        <dbReference type="PROSITE-ProRule" id="PRU00175"/>
    </source>
</evidence>
<dbReference type="PROSITE" id="PS50089">
    <property type="entry name" value="ZF_RING_2"/>
    <property type="match status" value="1"/>
</dbReference>
<accession>A0AAV7VQA2</accession>
<proteinExistence type="inferred from homology"/>
<comment type="caution">
    <text evidence="21">The sequence shown here is derived from an EMBL/GenBank/DDBJ whole genome shotgun (WGS) entry which is preliminary data.</text>
</comment>
<evidence type="ECO:0000256" key="13">
    <source>
        <dbReference type="ARBA" id="ARBA00023136"/>
    </source>
</evidence>
<dbReference type="GO" id="GO:1904262">
    <property type="term" value="P:negative regulation of TORC1 signaling"/>
    <property type="evidence" value="ECO:0007669"/>
    <property type="project" value="InterPro"/>
</dbReference>
<comment type="pathway">
    <text evidence="3">Protein modification; protein ubiquitination.</text>
</comment>
<keyword evidence="9 17" id="KW-0863">Zinc-finger</keyword>
<feature type="compositionally biased region" description="Polar residues" evidence="18">
    <location>
        <begin position="114"/>
        <end position="133"/>
    </location>
</feature>
<dbReference type="AlphaFoldDB" id="A0AAV7VQA2"/>
<comment type="similarity">
    <text evidence="4">Belongs to the RNF152 family.</text>
</comment>
<evidence type="ECO:0000313" key="21">
    <source>
        <dbReference type="EMBL" id="KAJ1202556.1"/>
    </source>
</evidence>
<feature type="transmembrane region" description="Helical" evidence="19">
    <location>
        <begin position="329"/>
        <end position="350"/>
    </location>
</feature>
<feature type="region of interest" description="Disordered" evidence="18">
    <location>
        <begin position="111"/>
        <end position="136"/>
    </location>
</feature>
<evidence type="ECO:0000256" key="3">
    <source>
        <dbReference type="ARBA" id="ARBA00004906"/>
    </source>
</evidence>